<feature type="domain" description="RNA polymerase sigma factor 54 DNA-binding" evidence="9">
    <location>
        <begin position="306"/>
        <end position="462"/>
    </location>
</feature>
<protein>
    <submittedName>
        <fullName evidence="11">RNA polymerase sigma-54 factor</fullName>
    </submittedName>
</protein>
<evidence type="ECO:0000256" key="5">
    <source>
        <dbReference type="ARBA" id="ARBA00023015"/>
    </source>
</evidence>
<gene>
    <name evidence="11" type="primary">rpoN</name>
    <name evidence="11" type="ORF">C0187_07395</name>
</gene>
<keyword evidence="8" id="KW-0804">Transcription</keyword>
<dbReference type="GO" id="GO:0000428">
    <property type="term" value="C:DNA-directed RNA polymerase complex"/>
    <property type="evidence" value="ECO:0007669"/>
    <property type="project" value="UniProtKB-KW"/>
</dbReference>
<evidence type="ECO:0000256" key="8">
    <source>
        <dbReference type="ARBA" id="ARBA00023163"/>
    </source>
</evidence>
<evidence type="ECO:0000256" key="4">
    <source>
        <dbReference type="ARBA" id="ARBA00022695"/>
    </source>
</evidence>
<feature type="domain" description="RNA polymerase sigma factor 54 core-binding" evidence="10">
    <location>
        <begin position="102"/>
        <end position="291"/>
    </location>
</feature>
<keyword evidence="6" id="KW-0731">Sigma factor</keyword>
<reference evidence="11 12" key="1">
    <citation type="submission" date="2018-01" db="EMBL/GenBank/DDBJ databases">
        <title>Metagenomic assembled genomes from two thermal pools in the Uzon Caldera, Kamchatka, Russia.</title>
        <authorList>
            <person name="Wilkins L."/>
            <person name="Ettinger C."/>
        </authorList>
    </citation>
    <scope>NUCLEOTIDE SEQUENCE [LARGE SCALE GENOMIC DNA]</scope>
    <source>
        <strain evidence="11">ZAV-05</strain>
    </source>
</reference>
<sequence length="464" mass="53146">MKGAKLNLGIQTKLGQRLLITPQMKQSLNILQMNVTELSTELTNILQENPVLEIVENREDADLSSGEMDQYIENLKKIEWEDFFSDKDDFRYLSSDDDELDYEKFVSRDVSLEEHLIFQLKILGLPEGEEEIGVYIIGNIDENGYLTTSVEEISKDLNVGVEEVEKVLKLIQDFEPSGVGARNLVECISKQLEDMNVVPDDIELIKLIINNHYQLLERKDIKGLSKALDISEEYVEDLLEMIKRTDPKPGLKYYNQIRYIVPDVYVVRKGDEIEIIPNDDSIPSIKINGYYIKMLRDKNLDKDTYEYISEKVKSALWVLKSLNQRKSTIVAVMESIVKFQRDFFFKGFDALKPLKLKDVAEDIGIHESTISRVTSGKYAMTEMGIIEIKTFFVKGFQTDNGNVTTDSVKSMIKSLIDDEDKAKPLSDQKISEILAKKGINIARRTVAKYREELGIPAAAERKNR</sequence>
<dbReference type="InterPro" id="IPR038709">
    <property type="entry name" value="RpoN_core-bd_sf"/>
</dbReference>
<comment type="caution">
    <text evidence="11">The sequence shown here is derived from an EMBL/GenBank/DDBJ whole genome shotgun (WGS) entry which is preliminary data.</text>
</comment>
<dbReference type="GO" id="GO:0001216">
    <property type="term" value="F:DNA-binding transcription activator activity"/>
    <property type="evidence" value="ECO:0007669"/>
    <property type="project" value="InterPro"/>
</dbReference>
<dbReference type="PROSITE" id="PS00718">
    <property type="entry name" value="SIGMA54_2"/>
    <property type="match status" value="1"/>
</dbReference>
<dbReference type="EMBL" id="PNIN01000077">
    <property type="protein sequence ID" value="PMP69319.1"/>
    <property type="molecule type" value="Genomic_DNA"/>
</dbReference>
<dbReference type="Pfam" id="PF00309">
    <property type="entry name" value="Sigma54_AID"/>
    <property type="match status" value="1"/>
</dbReference>
<proteinExistence type="inferred from homology"/>
<dbReference type="PANTHER" id="PTHR32248:SF4">
    <property type="entry name" value="RNA POLYMERASE SIGMA-54 FACTOR"/>
    <property type="match status" value="1"/>
</dbReference>
<keyword evidence="4" id="KW-0548">Nucleotidyltransferase</keyword>
<dbReference type="PRINTS" id="PR00045">
    <property type="entry name" value="SIGMA54FCT"/>
</dbReference>
<dbReference type="Pfam" id="PF04963">
    <property type="entry name" value="Sigma54_CBD"/>
    <property type="match status" value="1"/>
</dbReference>
<dbReference type="Gene3D" id="1.10.10.60">
    <property type="entry name" value="Homeodomain-like"/>
    <property type="match status" value="1"/>
</dbReference>
<evidence type="ECO:0000256" key="1">
    <source>
        <dbReference type="ARBA" id="ARBA00008798"/>
    </source>
</evidence>
<evidence type="ECO:0000256" key="2">
    <source>
        <dbReference type="ARBA" id="ARBA00022478"/>
    </source>
</evidence>
<keyword evidence="2" id="KW-0240">DNA-directed RNA polymerase</keyword>
<dbReference type="PROSITE" id="PS50044">
    <property type="entry name" value="SIGMA54_3"/>
    <property type="match status" value="1"/>
</dbReference>
<keyword evidence="7" id="KW-0238">DNA-binding</keyword>
<evidence type="ECO:0000259" key="10">
    <source>
        <dbReference type="Pfam" id="PF04963"/>
    </source>
</evidence>
<evidence type="ECO:0000256" key="7">
    <source>
        <dbReference type="ARBA" id="ARBA00023125"/>
    </source>
</evidence>
<dbReference type="GO" id="GO:0016779">
    <property type="term" value="F:nucleotidyltransferase activity"/>
    <property type="evidence" value="ECO:0007669"/>
    <property type="project" value="UniProtKB-KW"/>
</dbReference>
<dbReference type="PANTHER" id="PTHR32248">
    <property type="entry name" value="RNA POLYMERASE SIGMA-54 FACTOR"/>
    <property type="match status" value="1"/>
</dbReference>
<evidence type="ECO:0000313" key="12">
    <source>
        <dbReference type="Proteomes" id="UP000242881"/>
    </source>
</evidence>
<dbReference type="NCBIfam" id="TIGR02395">
    <property type="entry name" value="rpoN_sigma"/>
    <property type="match status" value="1"/>
</dbReference>
<dbReference type="AlphaFoldDB" id="A0A2J6WG70"/>
<evidence type="ECO:0000259" key="9">
    <source>
        <dbReference type="Pfam" id="PF04552"/>
    </source>
</evidence>
<dbReference type="PROSITE" id="PS00717">
    <property type="entry name" value="SIGMA54_1"/>
    <property type="match status" value="1"/>
</dbReference>
<dbReference type="Pfam" id="PF04552">
    <property type="entry name" value="Sigma54_DBD"/>
    <property type="match status" value="1"/>
</dbReference>
<dbReference type="GO" id="GO:0006352">
    <property type="term" value="P:DNA-templated transcription initiation"/>
    <property type="evidence" value="ECO:0007669"/>
    <property type="project" value="InterPro"/>
</dbReference>
<dbReference type="GO" id="GO:0016987">
    <property type="term" value="F:sigma factor activity"/>
    <property type="evidence" value="ECO:0007669"/>
    <property type="project" value="UniProtKB-KW"/>
</dbReference>
<keyword evidence="5" id="KW-0805">Transcription regulation</keyword>
<evidence type="ECO:0000256" key="3">
    <source>
        <dbReference type="ARBA" id="ARBA00022679"/>
    </source>
</evidence>
<comment type="similarity">
    <text evidence="1">Belongs to the sigma-54 factor family.</text>
</comment>
<accession>A0A2J6WG70</accession>
<dbReference type="InterPro" id="IPR007046">
    <property type="entry name" value="RNA_pol_sigma_54_core-bd"/>
</dbReference>
<keyword evidence="3" id="KW-0808">Transferase</keyword>
<evidence type="ECO:0000313" key="11">
    <source>
        <dbReference type="EMBL" id="PMP69319.1"/>
    </source>
</evidence>
<dbReference type="Proteomes" id="UP000242881">
    <property type="component" value="Unassembled WGS sequence"/>
</dbReference>
<dbReference type="InterPro" id="IPR000394">
    <property type="entry name" value="RNA_pol_sigma_54"/>
</dbReference>
<organism evidence="11 12">
    <name type="scientific">Calditerrivibrio nitroreducens</name>
    <dbReference type="NCBI Taxonomy" id="477976"/>
    <lineage>
        <taxon>Bacteria</taxon>
        <taxon>Pseudomonadati</taxon>
        <taxon>Deferribacterota</taxon>
        <taxon>Deferribacteres</taxon>
        <taxon>Deferribacterales</taxon>
        <taxon>Calditerrivibrionaceae</taxon>
    </lineage>
</organism>
<dbReference type="GO" id="GO:0003677">
    <property type="term" value="F:DNA binding"/>
    <property type="evidence" value="ECO:0007669"/>
    <property type="project" value="UniProtKB-KW"/>
</dbReference>
<evidence type="ECO:0000256" key="6">
    <source>
        <dbReference type="ARBA" id="ARBA00023082"/>
    </source>
</evidence>
<dbReference type="PIRSF" id="PIRSF000774">
    <property type="entry name" value="RpoN"/>
    <property type="match status" value="1"/>
</dbReference>
<dbReference type="Gene3D" id="1.10.10.1330">
    <property type="entry name" value="RNA polymerase sigma-54 factor, core-binding domain"/>
    <property type="match status" value="1"/>
</dbReference>
<name>A0A2J6WG70_9BACT</name>
<dbReference type="InterPro" id="IPR007634">
    <property type="entry name" value="RNA_pol_sigma_54_DNA-bd"/>
</dbReference>